<dbReference type="Pfam" id="PF07143">
    <property type="entry name" value="CrtC"/>
    <property type="match status" value="1"/>
</dbReference>
<comment type="caution">
    <text evidence="2">The sequence shown here is derived from an EMBL/GenBank/DDBJ whole genome shotgun (WGS) entry which is preliminary data.</text>
</comment>
<dbReference type="SUPFAM" id="SSF159245">
    <property type="entry name" value="AttH-like"/>
    <property type="match status" value="1"/>
</dbReference>
<dbReference type="Gene3D" id="2.40.370.10">
    <property type="entry name" value="AttH-like domain"/>
    <property type="match status" value="2"/>
</dbReference>
<dbReference type="EMBL" id="JANDBC010000001">
    <property type="protein sequence ID" value="MCP9291834.1"/>
    <property type="molecule type" value="Genomic_DNA"/>
</dbReference>
<dbReference type="PANTHER" id="PTHR38591">
    <property type="entry name" value="HYDROLASE"/>
    <property type="match status" value="1"/>
</dbReference>
<keyword evidence="3" id="KW-1185">Reference proteome</keyword>
<dbReference type="Proteomes" id="UP001139125">
    <property type="component" value="Unassembled WGS sequence"/>
</dbReference>
<evidence type="ECO:0000259" key="1">
    <source>
        <dbReference type="Pfam" id="PF07143"/>
    </source>
</evidence>
<dbReference type="AlphaFoldDB" id="A0A9X2L3Y6"/>
<dbReference type="PANTHER" id="PTHR38591:SF1">
    <property type="entry name" value="BLL1000 PROTEIN"/>
    <property type="match status" value="1"/>
</dbReference>
<evidence type="ECO:0000313" key="2">
    <source>
        <dbReference type="EMBL" id="MCP9291834.1"/>
    </source>
</evidence>
<evidence type="ECO:0000313" key="3">
    <source>
        <dbReference type="Proteomes" id="UP001139125"/>
    </source>
</evidence>
<accession>A0A9X2L3Y6</accession>
<organism evidence="2 3">
    <name type="scientific">Gracilimonas sediminicola</name>
    <dbReference type="NCBI Taxonomy" id="2952158"/>
    <lineage>
        <taxon>Bacteria</taxon>
        <taxon>Pseudomonadati</taxon>
        <taxon>Balneolota</taxon>
        <taxon>Balneolia</taxon>
        <taxon>Balneolales</taxon>
        <taxon>Balneolaceae</taxon>
        <taxon>Gracilimonas</taxon>
    </lineage>
</organism>
<protein>
    <recommendedName>
        <fullName evidence="1">AttH domain-containing protein</fullName>
    </recommendedName>
</protein>
<name>A0A9X2L3Y6_9BACT</name>
<reference evidence="2" key="1">
    <citation type="submission" date="2022-06" db="EMBL/GenBank/DDBJ databases">
        <title>Gracilimonas sp. CAU 1638 isolated from sea sediment.</title>
        <authorList>
            <person name="Kim W."/>
        </authorList>
    </citation>
    <scope>NUCLEOTIDE SEQUENCE</scope>
    <source>
        <strain evidence="2">CAU 1638</strain>
    </source>
</reference>
<sequence length="392" mass="43860">MKKIIWIAAIAILLAGGSFYFLSQDDKEITASVSVAEAMGGGNEEGYLRATGPREFIFPDDHGPHPGYRTEWWYYTGNVFTEEGRQFGYQFTIFRSQLNPPDSSEAGAAQGEDWNTDQLYLGHFAISDVQNENHVFDERYSRGAAGLAGAQVDPFEIWLEDWQITRENEEGSDEKNFPTRIKGTMEDGSAINLVVTPTKPLTLQGEKGYDKKGPGDGNASYYLSFTRMDARGTITMNGTEYDVKGQSWMDHEWSTSALGEDQEGWDWFSIQLSNGYDLMYYQLRNADGSVSTFTTGSLIDPEGNKTAINPGEVNLEVLDQWESPHSGAEYPSEWVLEIPRENLRLELATLFDDQEMDVSVRYYEGTLSVNGAMNGEEVSGQGYIEMTGYGED</sequence>
<dbReference type="InterPro" id="IPR010791">
    <property type="entry name" value="AttH_dom"/>
</dbReference>
<dbReference type="InterPro" id="IPR023374">
    <property type="entry name" value="AttH-like_dom_sf"/>
</dbReference>
<feature type="domain" description="AttH" evidence="1">
    <location>
        <begin position="70"/>
        <end position="255"/>
    </location>
</feature>
<gene>
    <name evidence="2" type="ORF">NM125_09635</name>
</gene>
<dbReference type="Pfam" id="PF17186">
    <property type="entry name" value="Lipocalin_9"/>
    <property type="match status" value="1"/>
</dbReference>
<proteinExistence type="predicted"/>
<dbReference type="RefSeq" id="WP_255134696.1">
    <property type="nucleotide sequence ID" value="NZ_JANDBC010000001.1"/>
</dbReference>